<dbReference type="HAMAP" id="MF_00179">
    <property type="entry name" value="RibA"/>
    <property type="match status" value="1"/>
</dbReference>
<dbReference type="InterPro" id="IPR036144">
    <property type="entry name" value="RibA-like_sf"/>
</dbReference>
<evidence type="ECO:0000313" key="13">
    <source>
        <dbReference type="EMBL" id="ADD93986.1"/>
    </source>
</evidence>
<keyword evidence="6 11" id="KW-0378">Hydrolase</keyword>
<comment type="cofactor">
    <cofactor evidence="11">
        <name>Zn(2+)</name>
        <dbReference type="ChEBI" id="CHEBI:29105"/>
    </cofactor>
    <text evidence="11">Binds 1 zinc ion per subunit.</text>
</comment>
<feature type="binding site" evidence="11">
    <location>
        <position position="61"/>
    </location>
    <ligand>
        <name>Zn(2+)</name>
        <dbReference type="ChEBI" id="CHEBI:29105"/>
        <note>catalytic</note>
    </ligand>
</feature>
<feature type="binding site" evidence="11">
    <location>
        <position position="77"/>
    </location>
    <ligand>
        <name>GTP</name>
        <dbReference type="ChEBI" id="CHEBI:37565"/>
    </ligand>
</feature>
<evidence type="ECO:0000256" key="8">
    <source>
        <dbReference type="ARBA" id="ARBA00023134"/>
    </source>
</evidence>
<keyword evidence="7 11" id="KW-0862">Zinc</keyword>
<dbReference type="InterPro" id="IPR000926">
    <property type="entry name" value="RibA"/>
</dbReference>
<comment type="function">
    <text evidence="9 11">Catalyzes the conversion of GTP to 2,5-diamino-6-ribosylamino-4(3H)-pyrimidinone 5'-phosphate (DARP), formate and pyrophosphate.</text>
</comment>
<dbReference type="AlphaFoldDB" id="D6PE35"/>
<keyword evidence="5 11" id="KW-0547">Nucleotide-binding</keyword>
<evidence type="ECO:0000256" key="7">
    <source>
        <dbReference type="ARBA" id="ARBA00022833"/>
    </source>
</evidence>
<protein>
    <recommendedName>
        <fullName evidence="11">GTP cyclohydrolase-2</fullName>
        <ecNumber evidence="11">3.5.4.25</ecNumber>
    </recommendedName>
    <alternativeName>
        <fullName evidence="11">GTP cyclohydrolase II</fullName>
    </alternativeName>
</protein>
<name>D6PE35_9BACT</name>
<evidence type="ECO:0000256" key="9">
    <source>
        <dbReference type="ARBA" id="ARBA00043932"/>
    </source>
</evidence>
<dbReference type="EC" id="3.5.4.25" evidence="11"/>
<dbReference type="InterPro" id="IPR032677">
    <property type="entry name" value="GTP_cyclohydro_II"/>
</dbReference>
<comment type="similarity">
    <text evidence="11">Belongs to the GTP cyclohydrolase II family.</text>
</comment>
<comment type="catalytic activity">
    <reaction evidence="10 11">
        <text>GTP + 4 H2O = 2,5-diamino-6-hydroxy-4-(5-phosphoribosylamino)-pyrimidine + formate + 2 phosphate + 3 H(+)</text>
        <dbReference type="Rhea" id="RHEA:23704"/>
        <dbReference type="ChEBI" id="CHEBI:15377"/>
        <dbReference type="ChEBI" id="CHEBI:15378"/>
        <dbReference type="ChEBI" id="CHEBI:15740"/>
        <dbReference type="ChEBI" id="CHEBI:37565"/>
        <dbReference type="ChEBI" id="CHEBI:43474"/>
        <dbReference type="ChEBI" id="CHEBI:58614"/>
        <dbReference type="EC" id="3.5.4.25"/>
    </reaction>
</comment>
<dbReference type="GO" id="GO:0005829">
    <property type="term" value="C:cytosol"/>
    <property type="evidence" value="ECO:0007669"/>
    <property type="project" value="TreeGrafter"/>
</dbReference>
<gene>
    <name evidence="11" type="primary">ribA</name>
</gene>
<reference evidence="13" key="1">
    <citation type="journal article" date="2010" name="ISME J.">
        <title>Metagenome of the Mediterranean deep chlorophyll maximum studied by direct and fosmid library 454 pyrosequencing.</title>
        <authorList>
            <person name="Ghai R."/>
            <person name="Martin-Cuadrado A.B."/>
            <person name="Molto A.G."/>
            <person name="Heredia I.G."/>
            <person name="Cabrera R."/>
            <person name="Martin J."/>
            <person name="Verdu M."/>
            <person name="Deschamps P."/>
            <person name="Moreira D."/>
            <person name="Lopez-Garcia P."/>
            <person name="Mira A."/>
            <person name="Rodriguez-Valera F."/>
        </authorList>
    </citation>
    <scope>NUCLEOTIDE SEQUENCE</scope>
</reference>
<evidence type="ECO:0000256" key="5">
    <source>
        <dbReference type="ARBA" id="ARBA00022741"/>
    </source>
</evidence>
<dbReference type="PANTHER" id="PTHR21327:SF18">
    <property type="entry name" value="3,4-DIHYDROXY-2-BUTANONE 4-PHOSPHATE SYNTHASE"/>
    <property type="match status" value="1"/>
</dbReference>
<dbReference type="GO" id="GO:0003935">
    <property type="term" value="F:GTP cyclohydrolase II activity"/>
    <property type="evidence" value="ECO:0007669"/>
    <property type="project" value="UniProtKB-UniRule"/>
</dbReference>
<feature type="domain" description="GTP cyclohydrolase II" evidence="12">
    <location>
        <begin position="15"/>
        <end position="176"/>
    </location>
</feature>
<dbReference type="Pfam" id="PF00925">
    <property type="entry name" value="GTP_cyclohydro2"/>
    <property type="match status" value="1"/>
</dbReference>
<feature type="binding site" evidence="11">
    <location>
        <position position="74"/>
    </location>
    <ligand>
        <name>Zn(2+)</name>
        <dbReference type="ChEBI" id="CHEBI:29105"/>
        <note>catalytic</note>
    </ligand>
</feature>
<dbReference type="NCBIfam" id="TIGR00505">
    <property type="entry name" value="ribA"/>
    <property type="match status" value="1"/>
</dbReference>
<evidence type="ECO:0000259" key="12">
    <source>
        <dbReference type="Pfam" id="PF00925"/>
    </source>
</evidence>
<feature type="active site" description="Proton acceptor" evidence="11">
    <location>
        <position position="133"/>
    </location>
</feature>
<feature type="binding site" evidence="11">
    <location>
        <begin position="56"/>
        <end position="60"/>
    </location>
    <ligand>
        <name>GTP</name>
        <dbReference type="ChEBI" id="CHEBI:37565"/>
    </ligand>
</feature>
<dbReference type="FunFam" id="3.40.50.10990:FF:000001">
    <property type="entry name" value="Riboflavin biosynthesis protein RibBA"/>
    <property type="match status" value="1"/>
</dbReference>
<feature type="binding site" evidence="11">
    <location>
        <position position="72"/>
    </location>
    <ligand>
        <name>Zn(2+)</name>
        <dbReference type="ChEBI" id="CHEBI:29105"/>
        <note>catalytic</note>
    </ligand>
</feature>
<dbReference type="CDD" id="cd00641">
    <property type="entry name" value="GTP_cyclohydro2"/>
    <property type="match status" value="1"/>
</dbReference>
<dbReference type="GO" id="GO:0005525">
    <property type="term" value="F:GTP binding"/>
    <property type="evidence" value="ECO:0007669"/>
    <property type="project" value="UniProtKB-KW"/>
</dbReference>
<feature type="binding site" evidence="11">
    <location>
        <begin position="99"/>
        <end position="101"/>
    </location>
    <ligand>
        <name>GTP</name>
        <dbReference type="ChEBI" id="CHEBI:37565"/>
    </ligand>
</feature>
<evidence type="ECO:0000256" key="2">
    <source>
        <dbReference type="ARBA" id="ARBA00005520"/>
    </source>
</evidence>
<dbReference type="PANTHER" id="PTHR21327">
    <property type="entry name" value="GTP CYCLOHYDROLASE II-RELATED"/>
    <property type="match status" value="1"/>
</dbReference>
<sequence>MKVNPEQKYTAVPADAKLPTKYGDFRIRSYIDPKDGSEHAAIYFGDMNAQTPPLVRVHSECLTGDAFGSLRCDCGPQLQHALKTIQKEGRGIVLYLRQEGRGIGLFAKMQAYNLQDRGLDTLDANLALNLPADGRNYKIAAHILNDIGHESVRLMTNNPDKIEQLEKHGINVVSRVEHKAGICSENRDYLQTKVSRMRHILPI</sequence>
<keyword evidence="4 11" id="KW-0479">Metal-binding</keyword>
<dbReference type="GO" id="GO:0008686">
    <property type="term" value="F:3,4-dihydroxy-2-butanone-4-phosphate synthase activity"/>
    <property type="evidence" value="ECO:0007669"/>
    <property type="project" value="TreeGrafter"/>
</dbReference>
<feature type="binding site" evidence="11">
    <location>
        <position position="156"/>
    </location>
    <ligand>
        <name>GTP</name>
        <dbReference type="ChEBI" id="CHEBI:37565"/>
    </ligand>
</feature>
<comment type="similarity">
    <text evidence="2">In the N-terminal section; belongs to the DHBP synthase family.</text>
</comment>
<keyword evidence="8 11" id="KW-0342">GTP-binding</keyword>
<evidence type="ECO:0000256" key="10">
    <source>
        <dbReference type="ARBA" id="ARBA00049295"/>
    </source>
</evidence>
<dbReference type="UniPathway" id="UPA00275">
    <property type="reaction ID" value="UER00400"/>
</dbReference>
<proteinExistence type="inferred from homology"/>
<organism evidence="13">
    <name type="scientific">uncultured marine bacterium MedDCM-OCT-S09-C3</name>
    <dbReference type="NCBI Taxonomy" id="743079"/>
    <lineage>
        <taxon>Bacteria</taxon>
        <taxon>environmental samples</taxon>
    </lineage>
</organism>
<accession>D6PE35</accession>
<dbReference type="GO" id="GO:0008270">
    <property type="term" value="F:zinc ion binding"/>
    <property type="evidence" value="ECO:0007669"/>
    <property type="project" value="UniProtKB-UniRule"/>
</dbReference>
<evidence type="ECO:0000256" key="4">
    <source>
        <dbReference type="ARBA" id="ARBA00022723"/>
    </source>
</evidence>
<evidence type="ECO:0000256" key="11">
    <source>
        <dbReference type="HAMAP-Rule" id="MF_00179"/>
    </source>
</evidence>
<comment type="pathway">
    <text evidence="1 11">Cofactor biosynthesis; riboflavin biosynthesis; 5-amino-6-(D-ribitylamino)uracil from GTP: step 1/4.</text>
</comment>
<dbReference type="GO" id="GO:0009231">
    <property type="term" value="P:riboflavin biosynthetic process"/>
    <property type="evidence" value="ECO:0007669"/>
    <property type="project" value="UniProtKB-UniRule"/>
</dbReference>
<dbReference type="NCBIfam" id="NF001591">
    <property type="entry name" value="PRK00393.1"/>
    <property type="match status" value="1"/>
</dbReference>
<evidence type="ECO:0000256" key="6">
    <source>
        <dbReference type="ARBA" id="ARBA00022801"/>
    </source>
</evidence>
<feature type="active site" description="Nucleophile" evidence="11">
    <location>
        <position position="135"/>
    </location>
</feature>
<keyword evidence="3 11" id="KW-0686">Riboflavin biosynthesis</keyword>
<evidence type="ECO:0000256" key="3">
    <source>
        <dbReference type="ARBA" id="ARBA00022619"/>
    </source>
</evidence>
<feature type="binding site" evidence="11">
    <location>
        <position position="121"/>
    </location>
    <ligand>
        <name>GTP</name>
        <dbReference type="ChEBI" id="CHEBI:37565"/>
    </ligand>
</feature>
<feature type="binding site" evidence="11">
    <location>
        <position position="161"/>
    </location>
    <ligand>
        <name>GTP</name>
        <dbReference type="ChEBI" id="CHEBI:37565"/>
    </ligand>
</feature>
<evidence type="ECO:0000256" key="1">
    <source>
        <dbReference type="ARBA" id="ARBA00004853"/>
    </source>
</evidence>
<dbReference type="Gene3D" id="3.40.50.10990">
    <property type="entry name" value="GTP cyclohydrolase II"/>
    <property type="match status" value="1"/>
</dbReference>
<dbReference type="EMBL" id="GU943008">
    <property type="protein sequence ID" value="ADD93986.1"/>
    <property type="molecule type" value="Genomic_DNA"/>
</dbReference>
<dbReference type="SUPFAM" id="SSF142695">
    <property type="entry name" value="RibA-like"/>
    <property type="match status" value="1"/>
</dbReference>